<evidence type="ECO:0000256" key="1">
    <source>
        <dbReference type="ARBA" id="ARBA00006484"/>
    </source>
</evidence>
<evidence type="ECO:0000313" key="6">
    <source>
        <dbReference type="Proteomes" id="UP001202180"/>
    </source>
</evidence>
<dbReference type="PRINTS" id="PR00080">
    <property type="entry name" value="SDRFAMILY"/>
</dbReference>
<dbReference type="InterPro" id="IPR002347">
    <property type="entry name" value="SDR_fam"/>
</dbReference>
<evidence type="ECO:0000256" key="2">
    <source>
        <dbReference type="ARBA" id="ARBA00023002"/>
    </source>
</evidence>
<comment type="caution">
    <text evidence="5">The sequence shown here is derived from an EMBL/GenBank/DDBJ whole genome shotgun (WGS) entry which is preliminary data.</text>
</comment>
<dbReference type="SUPFAM" id="SSF51735">
    <property type="entry name" value="NAD(P)-binding Rossmann-fold domains"/>
    <property type="match status" value="1"/>
</dbReference>
<keyword evidence="2" id="KW-0560">Oxidoreductase</keyword>
<sequence length="255" mass="27288">MENTTKSVNPHTAVESLSGKRILLSGGTTGIGRAIGELMSSYGANVFTFGRHQEPLDEALSAMRSAGGQADGIVADSARAEDIQRVVEQAETKLGGLDILINCAALGAESIAEMADDDWRYVIETNLVGYLALTKEALRLMDKQQKGHIVLIGSMSAQVRESGSSVYVATKSAIEGFAESLRKEVNPKGIKVSLIEPGAVGSDMQSTSPDEEREAQDKGEMLKAADIAVCVQYILTQPQRCDVVSVQIRPHLQLI</sequence>
<proteinExistence type="inferred from homology"/>
<dbReference type="EMBL" id="JALPRF010000006">
    <property type="protein sequence ID" value="MCK8495157.1"/>
    <property type="molecule type" value="Genomic_DNA"/>
</dbReference>
<dbReference type="Proteomes" id="UP001202180">
    <property type="component" value="Unassembled WGS sequence"/>
</dbReference>
<dbReference type="Pfam" id="PF00106">
    <property type="entry name" value="adh_short"/>
    <property type="match status" value="1"/>
</dbReference>
<keyword evidence="6" id="KW-1185">Reference proteome</keyword>
<dbReference type="PRINTS" id="PR00081">
    <property type="entry name" value="GDHRDH"/>
</dbReference>
<organism evidence="5 6">
    <name type="scientific">Spirosoma liriopis</name>
    <dbReference type="NCBI Taxonomy" id="2937440"/>
    <lineage>
        <taxon>Bacteria</taxon>
        <taxon>Pseudomonadati</taxon>
        <taxon>Bacteroidota</taxon>
        <taxon>Cytophagia</taxon>
        <taxon>Cytophagales</taxon>
        <taxon>Cytophagaceae</taxon>
        <taxon>Spirosoma</taxon>
    </lineage>
</organism>
<reference evidence="5 6" key="1">
    <citation type="submission" date="2022-04" db="EMBL/GenBank/DDBJ databases">
        <title>Spirosoma sp. strain RP8 genome sequencing and assembly.</title>
        <authorList>
            <person name="Jung Y."/>
        </authorList>
    </citation>
    <scope>NUCLEOTIDE SEQUENCE [LARGE SCALE GENOMIC DNA]</scope>
    <source>
        <strain evidence="5 6">RP8</strain>
    </source>
</reference>
<gene>
    <name evidence="5" type="ORF">M0L20_25015</name>
</gene>
<dbReference type="InterPro" id="IPR020904">
    <property type="entry name" value="Sc_DH/Rdtase_CS"/>
</dbReference>
<comment type="similarity">
    <text evidence="1 3">Belongs to the short-chain dehydrogenases/reductases (SDR) family.</text>
</comment>
<dbReference type="InterPro" id="IPR036291">
    <property type="entry name" value="NAD(P)-bd_dom_sf"/>
</dbReference>
<dbReference type="InterPro" id="IPR057326">
    <property type="entry name" value="KR_dom"/>
</dbReference>
<name>A0ABT0HTK1_9BACT</name>
<feature type="domain" description="Ketoreductase" evidence="4">
    <location>
        <begin position="20"/>
        <end position="198"/>
    </location>
</feature>
<dbReference type="RefSeq" id="WP_248479851.1">
    <property type="nucleotide sequence ID" value="NZ_JALPRF010000006.1"/>
</dbReference>
<dbReference type="Gene3D" id="3.40.50.720">
    <property type="entry name" value="NAD(P)-binding Rossmann-like Domain"/>
    <property type="match status" value="1"/>
</dbReference>
<evidence type="ECO:0000256" key="3">
    <source>
        <dbReference type="RuleBase" id="RU000363"/>
    </source>
</evidence>
<protein>
    <submittedName>
        <fullName evidence="5">SDR family oxidoreductase</fullName>
    </submittedName>
</protein>
<evidence type="ECO:0000259" key="4">
    <source>
        <dbReference type="SMART" id="SM00822"/>
    </source>
</evidence>
<dbReference type="CDD" id="cd05233">
    <property type="entry name" value="SDR_c"/>
    <property type="match status" value="1"/>
</dbReference>
<accession>A0ABT0HTK1</accession>
<dbReference type="PROSITE" id="PS00061">
    <property type="entry name" value="ADH_SHORT"/>
    <property type="match status" value="1"/>
</dbReference>
<dbReference type="PANTHER" id="PTHR44196:SF1">
    <property type="entry name" value="DEHYDROGENASE_REDUCTASE SDR FAMILY MEMBER 7B"/>
    <property type="match status" value="1"/>
</dbReference>
<dbReference type="PANTHER" id="PTHR44196">
    <property type="entry name" value="DEHYDROGENASE/REDUCTASE SDR FAMILY MEMBER 7B"/>
    <property type="match status" value="1"/>
</dbReference>
<dbReference type="SMART" id="SM00822">
    <property type="entry name" value="PKS_KR"/>
    <property type="match status" value="1"/>
</dbReference>
<evidence type="ECO:0000313" key="5">
    <source>
        <dbReference type="EMBL" id="MCK8495157.1"/>
    </source>
</evidence>